<protein>
    <submittedName>
        <fullName evidence="2">Uncharacterized protein</fullName>
    </submittedName>
</protein>
<evidence type="ECO:0000313" key="2">
    <source>
        <dbReference type="EMBL" id="GBD00155.1"/>
    </source>
</evidence>
<reference evidence="3" key="1">
    <citation type="submission" date="2017-09" db="EMBL/GenBank/DDBJ databases">
        <title>Metaegenomics of thermophilic ammonia-oxidizing enrichment culture.</title>
        <authorList>
            <person name="Kato S."/>
            <person name="Suzuki K."/>
        </authorList>
    </citation>
    <scope>NUCLEOTIDE SEQUENCE [LARGE SCALE GENOMIC DNA]</scope>
</reference>
<gene>
    <name evidence="2" type="ORF">HRbin17_02692</name>
</gene>
<proteinExistence type="predicted"/>
<dbReference type="AlphaFoldDB" id="A0A2H5XG51"/>
<dbReference type="Proteomes" id="UP000236173">
    <property type="component" value="Unassembled WGS sequence"/>
</dbReference>
<organism evidence="2 3">
    <name type="scientific">Candidatus Fervidibacter japonicus</name>
    <dbReference type="NCBI Taxonomy" id="2035412"/>
    <lineage>
        <taxon>Bacteria</taxon>
        <taxon>Candidatus Fervidibacterota</taxon>
        <taxon>Candidatus Fervidibacter</taxon>
    </lineage>
</organism>
<feature type="region of interest" description="Disordered" evidence="1">
    <location>
        <begin position="43"/>
        <end position="84"/>
    </location>
</feature>
<dbReference type="EMBL" id="BEHT01000055">
    <property type="protein sequence ID" value="GBD00155.1"/>
    <property type="molecule type" value="Genomic_DNA"/>
</dbReference>
<accession>A0A2H5XG51</accession>
<evidence type="ECO:0000256" key="1">
    <source>
        <dbReference type="SAM" id="MobiDB-lite"/>
    </source>
</evidence>
<name>A0A2H5XG51_9BACT</name>
<comment type="caution">
    <text evidence="2">The sequence shown here is derived from an EMBL/GenBank/DDBJ whole genome shotgun (WGS) entry which is preliminary data.</text>
</comment>
<evidence type="ECO:0000313" key="3">
    <source>
        <dbReference type="Proteomes" id="UP000236173"/>
    </source>
</evidence>
<sequence>MRRFSAAQRAALRTNLRRCLGGRIFRCAVFRRLRELPSEQTFGDVSESASPKRRCYFGGSGEPPSEQTFSDVSEGASPDAPFFGGSESCPPRVCYSEGASSDAPFFGGSESRPLD</sequence>